<proteinExistence type="predicted"/>
<sequence length="78" mass="8707">MPSPTQSSHCESTRRLDLAHKWNLTLPPSAIHHSLTKIDAPRRTDGGGGVDVRNATTEQKAPGQVPRKPLFLKWMEPR</sequence>
<keyword evidence="3" id="KW-1185">Reference proteome</keyword>
<evidence type="ECO:0000313" key="2">
    <source>
        <dbReference type="EMBL" id="TEB32384.1"/>
    </source>
</evidence>
<feature type="region of interest" description="Disordered" evidence="1">
    <location>
        <begin position="33"/>
        <end position="65"/>
    </location>
</feature>
<protein>
    <submittedName>
        <fullName evidence="2">Uncharacterized protein</fullName>
    </submittedName>
</protein>
<accession>A0A4Y7TEK6</accession>
<organism evidence="2 3">
    <name type="scientific">Coprinellus micaceus</name>
    <name type="common">Glistening ink-cap mushroom</name>
    <name type="synonym">Coprinus micaceus</name>
    <dbReference type="NCBI Taxonomy" id="71717"/>
    <lineage>
        <taxon>Eukaryota</taxon>
        <taxon>Fungi</taxon>
        <taxon>Dikarya</taxon>
        <taxon>Basidiomycota</taxon>
        <taxon>Agaricomycotina</taxon>
        <taxon>Agaricomycetes</taxon>
        <taxon>Agaricomycetidae</taxon>
        <taxon>Agaricales</taxon>
        <taxon>Agaricineae</taxon>
        <taxon>Psathyrellaceae</taxon>
        <taxon>Coprinellus</taxon>
    </lineage>
</organism>
<evidence type="ECO:0000313" key="3">
    <source>
        <dbReference type="Proteomes" id="UP000298030"/>
    </source>
</evidence>
<reference evidence="2 3" key="1">
    <citation type="journal article" date="2019" name="Nat. Ecol. Evol.">
        <title>Megaphylogeny resolves global patterns of mushroom evolution.</title>
        <authorList>
            <person name="Varga T."/>
            <person name="Krizsan K."/>
            <person name="Foldi C."/>
            <person name="Dima B."/>
            <person name="Sanchez-Garcia M."/>
            <person name="Sanchez-Ramirez S."/>
            <person name="Szollosi G.J."/>
            <person name="Szarkandi J.G."/>
            <person name="Papp V."/>
            <person name="Albert L."/>
            <person name="Andreopoulos W."/>
            <person name="Angelini C."/>
            <person name="Antonin V."/>
            <person name="Barry K.W."/>
            <person name="Bougher N.L."/>
            <person name="Buchanan P."/>
            <person name="Buyck B."/>
            <person name="Bense V."/>
            <person name="Catcheside P."/>
            <person name="Chovatia M."/>
            <person name="Cooper J."/>
            <person name="Damon W."/>
            <person name="Desjardin D."/>
            <person name="Finy P."/>
            <person name="Geml J."/>
            <person name="Haridas S."/>
            <person name="Hughes K."/>
            <person name="Justo A."/>
            <person name="Karasinski D."/>
            <person name="Kautmanova I."/>
            <person name="Kiss B."/>
            <person name="Kocsube S."/>
            <person name="Kotiranta H."/>
            <person name="LaButti K.M."/>
            <person name="Lechner B.E."/>
            <person name="Liimatainen K."/>
            <person name="Lipzen A."/>
            <person name="Lukacs Z."/>
            <person name="Mihaltcheva S."/>
            <person name="Morgado L.N."/>
            <person name="Niskanen T."/>
            <person name="Noordeloos M.E."/>
            <person name="Ohm R.A."/>
            <person name="Ortiz-Santana B."/>
            <person name="Ovrebo C."/>
            <person name="Racz N."/>
            <person name="Riley R."/>
            <person name="Savchenko A."/>
            <person name="Shiryaev A."/>
            <person name="Soop K."/>
            <person name="Spirin V."/>
            <person name="Szebenyi C."/>
            <person name="Tomsovsky M."/>
            <person name="Tulloss R.E."/>
            <person name="Uehling J."/>
            <person name="Grigoriev I.V."/>
            <person name="Vagvolgyi C."/>
            <person name="Papp T."/>
            <person name="Martin F.M."/>
            <person name="Miettinen O."/>
            <person name="Hibbett D.S."/>
            <person name="Nagy L.G."/>
        </authorList>
    </citation>
    <scope>NUCLEOTIDE SEQUENCE [LARGE SCALE GENOMIC DNA]</scope>
    <source>
        <strain evidence="2 3">FP101781</strain>
    </source>
</reference>
<gene>
    <name evidence="2" type="ORF">FA13DRAFT_1731586</name>
</gene>
<name>A0A4Y7TEK6_COPMI</name>
<dbReference type="AlphaFoldDB" id="A0A4Y7TEK6"/>
<comment type="caution">
    <text evidence="2">The sequence shown here is derived from an EMBL/GenBank/DDBJ whole genome shotgun (WGS) entry which is preliminary data.</text>
</comment>
<dbReference type="Proteomes" id="UP000298030">
    <property type="component" value="Unassembled WGS sequence"/>
</dbReference>
<dbReference type="EMBL" id="QPFP01000015">
    <property type="protein sequence ID" value="TEB32384.1"/>
    <property type="molecule type" value="Genomic_DNA"/>
</dbReference>
<evidence type="ECO:0000256" key="1">
    <source>
        <dbReference type="SAM" id="MobiDB-lite"/>
    </source>
</evidence>